<dbReference type="InterPro" id="IPR036737">
    <property type="entry name" value="OmpA-like_sf"/>
</dbReference>
<evidence type="ECO:0000313" key="8">
    <source>
        <dbReference type="EMBL" id="SDR13361.1"/>
    </source>
</evidence>
<feature type="region of interest" description="Disordered" evidence="5">
    <location>
        <begin position="171"/>
        <end position="192"/>
    </location>
</feature>
<keyword evidence="9" id="KW-1185">Reference proteome</keyword>
<name>A0A1H1GJL0_9ACTN</name>
<dbReference type="Proteomes" id="UP000217103">
    <property type="component" value="Unassembled WGS sequence"/>
</dbReference>
<gene>
    <name evidence="8" type="ORF">SAMN04489764_3635</name>
</gene>
<protein>
    <submittedName>
        <fullName evidence="8">Outer membrane protein OmpA</fullName>
    </submittedName>
</protein>
<dbReference type="CDD" id="cd07185">
    <property type="entry name" value="OmpA_C-like"/>
    <property type="match status" value="1"/>
</dbReference>
<dbReference type="PROSITE" id="PS51123">
    <property type="entry name" value="OMPA_2"/>
    <property type="match status" value="1"/>
</dbReference>
<evidence type="ECO:0000256" key="1">
    <source>
        <dbReference type="ARBA" id="ARBA00004442"/>
    </source>
</evidence>
<keyword evidence="6" id="KW-0732">Signal</keyword>
<organism evidence="8 9">
    <name type="scientific">Thermostaphylospora chromogena</name>
    <dbReference type="NCBI Taxonomy" id="35622"/>
    <lineage>
        <taxon>Bacteria</taxon>
        <taxon>Bacillati</taxon>
        <taxon>Actinomycetota</taxon>
        <taxon>Actinomycetes</taxon>
        <taxon>Streptosporangiales</taxon>
        <taxon>Thermomonosporaceae</taxon>
        <taxon>Thermostaphylospora</taxon>
    </lineage>
</organism>
<reference evidence="8 9" key="1">
    <citation type="submission" date="2016-10" db="EMBL/GenBank/DDBJ databases">
        <authorList>
            <person name="de Groot N.N."/>
        </authorList>
    </citation>
    <scope>NUCLEOTIDE SEQUENCE [LARGE SCALE GENOMIC DNA]</scope>
    <source>
        <strain evidence="8 9">DSM 43794</strain>
    </source>
</reference>
<sequence>MFRSPDRIPGRRPLRGRVRTAGAGLALSALLGGALAAPAWASPTPIPSPPPDARLPVEEVVFPVEDIRLTVESLDASESVTRDDKKVTVTLTSDVLFALDKADITPKARTRLASVAERIKTEGAGGVVTIVGHTDDQGAEAYNLKLSQRRAEAVRAVLAKLLAGQNVTFQASGKGESQPRVPNIVKGKPNEKNRALNRRVEITYEAA</sequence>
<dbReference type="InterPro" id="IPR050330">
    <property type="entry name" value="Bact_OuterMem_StrucFunc"/>
</dbReference>
<evidence type="ECO:0000256" key="4">
    <source>
        <dbReference type="PROSITE-ProRule" id="PRU00473"/>
    </source>
</evidence>
<evidence type="ECO:0000256" key="3">
    <source>
        <dbReference type="ARBA" id="ARBA00023237"/>
    </source>
</evidence>
<feature type="chain" id="PRO_5039170503" evidence="6">
    <location>
        <begin position="42"/>
        <end position="207"/>
    </location>
</feature>
<dbReference type="STRING" id="35622.SAMN04489764_3635"/>
<keyword evidence="3" id="KW-0998">Cell outer membrane</keyword>
<evidence type="ECO:0000256" key="2">
    <source>
        <dbReference type="ARBA" id="ARBA00023136"/>
    </source>
</evidence>
<dbReference type="OrthoDB" id="5166631at2"/>
<dbReference type="EMBL" id="FNKK01000002">
    <property type="protein sequence ID" value="SDR13361.1"/>
    <property type="molecule type" value="Genomic_DNA"/>
</dbReference>
<feature type="domain" description="OmpA-like" evidence="7">
    <location>
        <begin position="84"/>
        <end position="207"/>
    </location>
</feature>
<dbReference type="PRINTS" id="PR01021">
    <property type="entry name" value="OMPADOMAIN"/>
</dbReference>
<dbReference type="SUPFAM" id="SSF103088">
    <property type="entry name" value="OmpA-like"/>
    <property type="match status" value="1"/>
</dbReference>
<dbReference type="InterPro" id="IPR006665">
    <property type="entry name" value="OmpA-like"/>
</dbReference>
<evidence type="ECO:0000256" key="5">
    <source>
        <dbReference type="SAM" id="MobiDB-lite"/>
    </source>
</evidence>
<dbReference type="GO" id="GO:0009279">
    <property type="term" value="C:cell outer membrane"/>
    <property type="evidence" value="ECO:0007669"/>
    <property type="project" value="UniProtKB-SubCell"/>
</dbReference>
<dbReference type="Pfam" id="PF00691">
    <property type="entry name" value="OmpA"/>
    <property type="match status" value="1"/>
</dbReference>
<evidence type="ECO:0000313" key="9">
    <source>
        <dbReference type="Proteomes" id="UP000217103"/>
    </source>
</evidence>
<comment type="subcellular location">
    <subcellularLocation>
        <location evidence="1">Cell outer membrane</location>
    </subcellularLocation>
</comment>
<keyword evidence="2 4" id="KW-0472">Membrane</keyword>
<dbReference type="PANTHER" id="PTHR30329:SF21">
    <property type="entry name" value="LIPOPROTEIN YIAD-RELATED"/>
    <property type="match status" value="1"/>
</dbReference>
<evidence type="ECO:0000256" key="6">
    <source>
        <dbReference type="SAM" id="SignalP"/>
    </source>
</evidence>
<accession>A0A1H1GJL0</accession>
<proteinExistence type="predicted"/>
<dbReference type="Gene3D" id="3.30.1330.60">
    <property type="entry name" value="OmpA-like domain"/>
    <property type="match status" value="1"/>
</dbReference>
<dbReference type="AlphaFoldDB" id="A0A1H1GJL0"/>
<dbReference type="PANTHER" id="PTHR30329">
    <property type="entry name" value="STATOR ELEMENT OF FLAGELLAR MOTOR COMPLEX"/>
    <property type="match status" value="1"/>
</dbReference>
<feature type="signal peptide" evidence="6">
    <location>
        <begin position="1"/>
        <end position="41"/>
    </location>
</feature>
<dbReference type="InterPro" id="IPR006664">
    <property type="entry name" value="OMP_bac"/>
</dbReference>
<evidence type="ECO:0000259" key="7">
    <source>
        <dbReference type="PROSITE" id="PS51123"/>
    </source>
</evidence>